<feature type="compositionally biased region" description="Pro residues" evidence="1">
    <location>
        <begin position="255"/>
        <end position="267"/>
    </location>
</feature>
<proteinExistence type="predicted"/>
<accession>A0AAW0TMR6</accession>
<name>A0AAW0TMR6_SCYPA</name>
<feature type="chain" id="PRO_5043586962" evidence="2">
    <location>
        <begin position="21"/>
        <end position="483"/>
    </location>
</feature>
<evidence type="ECO:0000313" key="3">
    <source>
        <dbReference type="EMBL" id="KAK8387936.1"/>
    </source>
</evidence>
<reference evidence="3 4" key="1">
    <citation type="submission" date="2023-03" db="EMBL/GenBank/DDBJ databases">
        <title>High-quality genome of Scylla paramamosain provides insights in environmental adaptation.</title>
        <authorList>
            <person name="Zhang L."/>
        </authorList>
    </citation>
    <scope>NUCLEOTIDE SEQUENCE [LARGE SCALE GENOMIC DNA]</scope>
    <source>
        <strain evidence="3">LZ_2023a</strain>
        <tissue evidence="3">Muscle</tissue>
    </source>
</reference>
<evidence type="ECO:0000256" key="2">
    <source>
        <dbReference type="SAM" id="SignalP"/>
    </source>
</evidence>
<evidence type="ECO:0000313" key="4">
    <source>
        <dbReference type="Proteomes" id="UP001487740"/>
    </source>
</evidence>
<feature type="compositionally biased region" description="Basic and acidic residues" evidence="1">
    <location>
        <begin position="66"/>
        <end position="92"/>
    </location>
</feature>
<keyword evidence="2" id="KW-0732">Signal</keyword>
<dbReference type="AlphaFoldDB" id="A0AAW0TMR6"/>
<feature type="signal peptide" evidence="2">
    <location>
        <begin position="1"/>
        <end position="20"/>
    </location>
</feature>
<feature type="region of interest" description="Disordered" evidence="1">
    <location>
        <begin position="62"/>
        <end position="160"/>
    </location>
</feature>
<dbReference type="Proteomes" id="UP001487740">
    <property type="component" value="Unassembled WGS sequence"/>
</dbReference>
<gene>
    <name evidence="3" type="ORF">O3P69_020084</name>
</gene>
<dbReference type="EMBL" id="JARAKH010000029">
    <property type="protein sequence ID" value="KAK8387936.1"/>
    <property type="molecule type" value="Genomic_DNA"/>
</dbReference>
<organism evidence="3 4">
    <name type="scientific">Scylla paramamosain</name>
    <name type="common">Mud crab</name>
    <dbReference type="NCBI Taxonomy" id="85552"/>
    <lineage>
        <taxon>Eukaryota</taxon>
        <taxon>Metazoa</taxon>
        <taxon>Ecdysozoa</taxon>
        <taxon>Arthropoda</taxon>
        <taxon>Crustacea</taxon>
        <taxon>Multicrustacea</taxon>
        <taxon>Malacostraca</taxon>
        <taxon>Eumalacostraca</taxon>
        <taxon>Eucarida</taxon>
        <taxon>Decapoda</taxon>
        <taxon>Pleocyemata</taxon>
        <taxon>Brachyura</taxon>
        <taxon>Eubrachyura</taxon>
        <taxon>Portunoidea</taxon>
        <taxon>Portunidae</taxon>
        <taxon>Portuninae</taxon>
        <taxon>Scylla</taxon>
    </lineage>
</organism>
<evidence type="ECO:0000256" key="1">
    <source>
        <dbReference type="SAM" id="MobiDB-lite"/>
    </source>
</evidence>
<feature type="compositionally biased region" description="Low complexity" evidence="1">
    <location>
        <begin position="93"/>
        <end position="111"/>
    </location>
</feature>
<feature type="compositionally biased region" description="Low complexity" evidence="1">
    <location>
        <begin position="141"/>
        <end position="160"/>
    </location>
</feature>
<protein>
    <submittedName>
        <fullName evidence="3">Uncharacterized protein</fullName>
    </submittedName>
</protein>
<keyword evidence="4" id="KW-1185">Reference proteome</keyword>
<sequence>MLRFAFQFSCIAGFVVVLGAAVSSPAMPNGTVAESSSATDPSISDTVDVLATQKKFDQQLSAANKDQNDMMNERLPIVDEKEPRKERVRQELSPHATQSQAQQSSLQAPAQVNSVALEPSSEEGVTAFPPVEPRVRHLSETAKSGASAASATTVTTAPHPSTISAVVDSAATLWELQQQQQQQQHVTQQTAEASSITVTTAGASVSSCHASNPVSAAPYSPPPASSPPLSTGQILLSPHEGRDMDEGNISNSGIPSPPAVSPSPMPPQSHTISHSDMGKPRPPHSASHKQTVFDGEGVFTITRSPSVVTQQPSLTVLPHQPHDEDHDDLHNNNIISTNNKEVSEKYQLGLDPLKDGSNKKDTTAPVTNTVHAAGVAAAFGGGAVVASTAAAAASAADDPCSAYMRRVCCEALCDPLCLIAGRLAPGSYVPVNDWPPTCEDRASLLCTRVIKESQDAAPIKIERRSKLLNQSDLCVHLYMSQPS</sequence>
<comment type="caution">
    <text evidence="3">The sequence shown here is derived from an EMBL/GenBank/DDBJ whole genome shotgun (WGS) entry which is preliminary data.</text>
</comment>
<feature type="region of interest" description="Disordered" evidence="1">
    <location>
        <begin position="206"/>
        <end position="289"/>
    </location>
</feature>